<gene>
    <name evidence="1" type="ORF">ACG01O_10375</name>
</gene>
<evidence type="ECO:0000313" key="2">
    <source>
        <dbReference type="Proteomes" id="UP001606303"/>
    </source>
</evidence>
<accession>A0ABW7GYH1</accession>
<evidence type="ECO:0000313" key="1">
    <source>
        <dbReference type="EMBL" id="MFG6467011.1"/>
    </source>
</evidence>
<organism evidence="1 2">
    <name type="scientific">Pelomonas baiyunensis</name>
    <dbReference type="NCBI Taxonomy" id="3299026"/>
    <lineage>
        <taxon>Bacteria</taxon>
        <taxon>Pseudomonadati</taxon>
        <taxon>Pseudomonadota</taxon>
        <taxon>Betaproteobacteria</taxon>
        <taxon>Burkholderiales</taxon>
        <taxon>Sphaerotilaceae</taxon>
        <taxon>Roseateles</taxon>
    </lineage>
</organism>
<dbReference type="EMBL" id="JBIGIB010000002">
    <property type="protein sequence ID" value="MFG6467011.1"/>
    <property type="molecule type" value="Genomic_DNA"/>
</dbReference>
<proteinExistence type="predicted"/>
<dbReference type="Proteomes" id="UP001606303">
    <property type="component" value="Unassembled WGS sequence"/>
</dbReference>
<comment type="caution">
    <text evidence="1">The sequence shown here is derived from an EMBL/GenBank/DDBJ whole genome shotgun (WGS) entry which is preliminary data.</text>
</comment>
<sequence>MFFITSDIATLLASGLSSWPLLALGEHHGGRVSDRIGRLI</sequence>
<keyword evidence="2" id="KW-1185">Reference proteome</keyword>
<name>A0ABW7GYH1_9BURK</name>
<reference evidence="1 2" key="1">
    <citation type="submission" date="2024-08" db="EMBL/GenBank/DDBJ databases">
        <authorList>
            <person name="Lu H."/>
        </authorList>
    </citation>
    <scope>NUCLEOTIDE SEQUENCE [LARGE SCALE GENOMIC DNA]</scope>
    <source>
        <strain evidence="1 2">BYS87W</strain>
    </source>
</reference>
<protein>
    <submittedName>
        <fullName evidence="1">Uncharacterized protein</fullName>
    </submittedName>
</protein>